<protein>
    <submittedName>
        <fullName evidence="2">Uncharacterized protein</fullName>
    </submittedName>
</protein>
<reference evidence="2 3" key="1">
    <citation type="submission" date="2024-11" db="EMBL/GenBank/DDBJ databases">
        <title>A near-complete genome assembly of Cinchona calisaya.</title>
        <authorList>
            <person name="Lian D.C."/>
            <person name="Zhao X.W."/>
            <person name="Wei L."/>
        </authorList>
    </citation>
    <scope>NUCLEOTIDE SEQUENCE [LARGE SCALE GENOMIC DNA]</scope>
    <source>
        <tissue evidence="2">Nenye</tissue>
    </source>
</reference>
<keyword evidence="1" id="KW-0812">Transmembrane</keyword>
<evidence type="ECO:0000313" key="3">
    <source>
        <dbReference type="Proteomes" id="UP001630127"/>
    </source>
</evidence>
<gene>
    <name evidence="2" type="ORF">ACH5RR_001413</name>
</gene>
<feature type="transmembrane region" description="Helical" evidence="1">
    <location>
        <begin position="248"/>
        <end position="269"/>
    </location>
</feature>
<dbReference type="AlphaFoldDB" id="A0ABD3B4I9"/>
<sequence>MEDPRDLDIASDLHIYDRKNILVNEDSHSVDSEELLSLSSSFVEEGNNGDFHDNGDDVICGKYGNVDVDENGNLVINLEIGLERNREEELLSLSSSFVEEGNNGDFHDNGDDVICGKYGNVDVDENASVTCFDHNLRIRLEIPLEPNTGLNGVESVVFEGCAGLTSNESVRIEHSSVVPQCVESALIQNSVMIEVSTGLASAKPAMVKGFTGTTESNSGTSIAVGFGSATAACIFSQFRLICFPDLSVDYGFCFASLVAAASALCLNLVPKRKV</sequence>
<name>A0ABD3B4I9_9GENT</name>
<evidence type="ECO:0000313" key="2">
    <source>
        <dbReference type="EMBL" id="KAL3538047.1"/>
    </source>
</evidence>
<accession>A0ABD3B4I9</accession>
<proteinExistence type="predicted"/>
<keyword evidence="1" id="KW-1133">Transmembrane helix</keyword>
<dbReference type="Proteomes" id="UP001630127">
    <property type="component" value="Unassembled WGS sequence"/>
</dbReference>
<comment type="caution">
    <text evidence="2">The sequence shown here is derived from an EMBL/GenBank/DDBJ whole genome shotgun (WGS) entry which is preliminary data.</text>
</comment>
<keyword evidence="1" id="KW-0472">Membrane</keyword>
<organism evidence="2 3">
    <name type="scientific">Cinchona calisaya</name>
    <dbReference type="NCBI Taxonomy" id="153742"/>
    <lineage>
        <taxon>Eukaryota</taxon>
        <taxon>Viridiplantae</taxon>
        <taxon>Streptophyta</taxon>
        <taxon>Embryophyta</taxon>
        <taxon>Tracheophyta</taxon>
        <taxon>Spermatophyta</taxon>
        <taxon>Magnoliopsida</taxon>
        <taxon>eudicotyledons</taxon>
        <taxon>Gunneridae</taxon>
        <taxon>Pentapetalae</taxon>
        <taxon>asterids</taxon>
        <taxon>lamiids</taxon>
        <taxon>Gentianales</taxon>
        <taxon>Rubiaceae</taxon>
        <taxon>Cinchonoideae</taxon>
        <taxon>Cinchoneae</taxon>
        <taxon>Cinchona</taxon>
    </lineage>
</organism>
<dbReference type="EMBL" id="JBJUIK010000001">
    <property type="protein sequence ID" value="KAL3538047.1"/>
    <property type="molecule type" value="Genomic_DNA"/>
</dbReference>
<evidence type="ECO:0000256" key="1">
    <source>
        <dbReference type="SAM" id="Phobius"/>
    </source>
</evidence>
<keyword evidence="3" id="KW-1185">Reference proteome</keyword>